<organism evidence="4 5">
    <name type="scientific">Sphingomonas faeni</name>
    <dbReference type="NCBI Taxonomy" id="185950"/>
    <lineage>
        <taxon>Bacteria</taxon>
        <taxon>Pseudomonadati</taxon>
        <taxon>Pseudomonadota</taxon>
        <taxon>Alphaproteobacteria</taxon>
        <taxon>Sphingomonadales</taxon>
        <taxon>Sphingomonadaceae</taxon>
        <taxon>Sphingomonas</taxon>
    </lineage>
</organism>
<dbReference type="GO" id="GO:0006508">
    <property type="term" value="P:proteolysis"/>
    <property type="evidence" value="ECO:0007669"/>
    <property type="project" value="InterPro"/>
</dbReference>
<dbReference type="RefSeq" id="WP_107955305.1">
    <property type="nucleotide sequence ID" value="NZ_QAYE01000008.1"/>
</dbReference>
<dbReference type="SUPFAM" id="SSF82171">
    <property type="entry name" value="DPP6 N-terminal domain-like"/>
    <property type="match status" value="1"/>
</dbReference>
<dbReference type="Pfam" id="PF00326">
    <property type="entry name" value="Peptidase_S9"/>
    <property type="match status" value="1"/>
</dbReference>
<evidence type="ECO:0000259" key="3">
    <source>
        <dbReference type="Pfam" id="PF00326"/>
    </source>
</evidence>
<dbReference type="InterPro" id="IPR015943">
    <property type="entry name" value="WD40/YVTN_repeat-like_dom_sf"/>
</dbReference>
<dbReference type="Gene3D" id="2.120.10.30">
    <property type="entry name" value="TolB, C-terminal domain"/>
    <property type="match status" value="1"/>
</dbReference>
<dbReference type="PANTHER" id="PTHR42776">
    <property type="entry name" value="SERINE PEPTIDASE S9 FAMILY MEMBER"/>
    <property type="match status" value="1"/>
</dbReference>
<dbReference type="GeneID" id="91007131"/>
<dbReference type="AlphaFoldDB" id="A0A2T5U0W0"/>
<evidence type="ECO:0000256" key="1">
    <source>
        <dbReference type="ARBA" id="ARBA00022801"/>
    </source>
</evidence>
<gene>
    <name evidence="4" type="ORF">C8J25_108232</name>
</gene>
<dbReference type="InterPro" id="IPR029058">
    <property type="entry name" value="AB_hydrolase_fold"/>
</dbReference>
<keyword evidence="4" id="KW-0645">Protease</keyword>
<name>A0A2T5U0W0_9SPHN</name>
<dbReference type="InterPro" id="IPR001375">
    <property type="entry name" value="Peptidase_S9_cat"/>
</dbReference>
<dbReference type="Gene3D" id="2.130.10.10">
    <property type="entry name" value="YVTN repeat-like/Quinoprotein amine dehydrogenase"/>
    <property type="match status" value="1"/>
</dbReference>
<evidence type="ECO:0000313" key="4">
    <source>
        <dbReference type="EMBL" id="PTW45138.1"/>
    </source>
</evidence>
<dbReference type="Proteomes" id="UP000244013">
    <property type="component" value="Unassembled WGS sequence"/>
</dbReference>
<protein>
    <submittedName>
        <fullName evidence="4">Dipeptidyl aminopeptidase/acylaminoacyl peptidase</fullName>
    </submittedName>
</protein>
<keyword evidence="1" id="KW-0378">Hydrolase</keyword>
<evidence type="ECO:0000256" key="2">
    <source>
        <dbReference type="SAM" id="SignalP"/>
    </source>
</evidence>
<dbReference type="InterPro" id="IPR011042">
    <property type="entry name" value="6-blade_b-propeller_TolB-like"/>
</dbReference>
<dbReference type="SUPFAM" id="SSF53474">
    <property type="entry name" value="alpha/beta-Hydrolases"/>
    <property type="match status" value="1"/>
</dbReference>
<proteinExistence type="predicted"/>
<feature type="signal peptide" evidence="2">
    <location>
        <begin position="1"/>
        <end position="19"/>
    </location>
</feature>
<dbReference type="EMBL" id="QAYE01000008">
    <property type="protein sequence ID" value="PTW45138.1"/>
    <property type="molecule type" value="Genomic_DNA"/>
</dbReference>
<comment type="caution">
    <text evidence="4">The sequence shown here is derived from an EMBL/GenBank/DDBJ whole genome shotgun (WGS) entry which is preliminary data.</text>
</comment>
<dbReference type="GO" id="GO:0004177">
    <property type="term" value="F:aminopeptidase activity"/>
    <property type="evidence" value="ECO:0007669"/>
    <property type="project" value="UniProtKB-KW"/>
</dbReference>
<dbReference type="Gene3D" id="3.40.50.1820">
    <property type="entry name" value="alpha/beta hydrolase"/>
    <property type="match status" value="1"/>
</dbReference>
<reference evidence="4 5" key="1">
    <citation type="submission" date="2018-04" db="EMBL/GenBank/DDBJ databases">
        <title>Genomic Encyclopedia of Type Strains, Phase III (KMG-III): the genomes of soil and plant-associated and newly described type strains.</title>
        <authorList>
            <person name="Whitman W."/>
        </authorList>
    </citation>
    <scope>NUCLEOTIDE SEQUENCE [LARGE SCALE GENOMIC DNA]</scope>
    <source>
        <strain evidence="4 5">MA-olki</strain>
    </source>
</reference>
<sequence>MRLTVTAALLLATAAPASAQTLHQYGGLALSPAGGRTATVESSGAHGVITLRNVADGRVLRTIDPCATCSYAGLTFAPNGDLVFLVRDTAAGNVRLSYADAKTTRTVATIAGIAQTPRVSPDGKRIALLVTLGAAKESGATQAGVRMIGEIGEKSDEQRLAVFDITKATTTVTPLSPAGRYVYEYDWTPDGRGFVATTALGNGDNNWWVATLDAIDAQTGAVRSIAKPTTQINQPRVSPDGRTVAYVGGLMSDFGSIGGDVFTVGLEGGTPRNVTAGAKSTVTTIAWTRSGLRTVTLAGDQMQFGTLTPGQPVVPGFAKPASSSAGDGRAVFSADGRIAAAVVQDYEHAPAIYAGSLGSQEQGVKQITHDNDTMPALAAARSISWKNEGFDVQGWLLAPRPASGTAPAGKAPMITIVHGGPSAASTPSYLYPTSLNAALVKAGYYVFLPNPRGSYGQGEAFTAANKRDFGGGDLRDVLAGVDAVERVAPVDDKRLGLGGCSYGGFMAMWANTQTNRFKGIVAGAGLSNWVSYYGTNGIDQWLLPFFGKSMYDDMKAYEDVSAIYHAKTARTPTFIYVGERDIEVPPTQSIEWWHALKDRNVPVSLVIYPDAGHCVTGPEQSADVRQRSIAWFDKYVKNAK</sequence>
<evidence type="ECO:0000313" key="5">
    <source>
        <dbReference type="Proteomes" id="UP000244013"/>
    </source>
</evidence>
<keyword evidence="4" id="KW-0031">Aminopeptidase</keyword>
<feature type="domain" description="Peptidase S9 prolyl oligopeptidase catalytic" evidence="3">
    <location>
        <begin position="434"/>
        <end position="638"/>
    </location>
</feature>
<dbReference type="GO" id="GO:0004252">
    <property type="term" value="F:serine-type endopeptidase activity"/>
    <property type="evidence" value="ECO:0007669"/>
    <property type="project" value="TreeGrafter"/>
</dbReference>
<keyword evidence="2" id="KW-0732">Signal</keyword>
<dbReference type="PANTHER" id="PTHR42776:SF27">
    <property type="entry name" value="DIPEPTIDYL PEPTIDASE FAMILY MEMBER 6"/>
    <property type="match status" value="1"/>
</dbReference>
<feature type="chain" id="PRO_5015402079" evidence="2">
    <location>
        <begin position="20"/>
        <end position="640"/>
    </location>
</feature>
<accession>A0A2T5U0W0</accession>
<dbReference type="OrthoDB" id="9812921at2"/>